<evidence type="ECO:0000259" key="16">
    <source>
        <dbReference type="PROSITE" id="PS50011"/>
    </source>
</evidence>
<feature type="chain" id="PRO_5043841159" description="Receptor-like serine/threonine-protein kinase" evidence="15">
    <location>
        <begin position="29"/>
        <end position="843"/>
    </location>
</feature>
<keyword evidence="8 13" id="KW-0067">ATP-binding</keyword>
<dbReference type="Pfam" id="PF07714">
    <property type="entry name" value="PK_Tyr_Ser-Thr"/>
    <property type="match status" value="1"/>
</dbReference>
<organism evidence="19 20">
    <name type="scientific">Linum tenue</name>
    <dbReference type="NCBI Taxonomy" id="586396"/>
    <lineage>
        <taxon>Eukaryota</taxon>
        <taxon>Viridiplantae</taxon>
        <taxon>Streptophyta</taxon>
        <taxon>Embryophyta</taxon>
        <taxon>Tracheophyta</taxon>
        <taxon>Spermatophyta</taxon>
        <taxon>Magnoliopsida</taxon>
        <taxon>eudicotyledons</taxon>
        <taxon>Gunneridae</taxon>
        <taxon>Pentapetalae</taxon>
        <taxon>rosids</taxon>
        <taxon>fabids</taxon>
        <taxon>Malpighiales</taxon>
        <taxon>Linaceae</taxon>
        <taxon>Linum</taxon>
    </lineage>
</organism>
<dbReference type="AlphaFoldDB" id="A0AAV0JBH7"/>
<dbReference type="EC" id="2.7.11.1" evidence="13"/>
<dbReference type="PROSITE" id="PS00107">
    <property type="entry name" value="PROTEIN_KINASE_ATP"/>
    <property type="match status" value="1"/>
</dbReference>
<evidence type="ECO:0000259" key="17">
    <source>
        <dbReference type="PROSITE" id="PS50927"/>
    </source>
</evidence>
<dbReference type="FunFam" id="1.10.510.10:FF:000060">
    <property type="entry name" value="G-type lectin S-receptor-like serine/threonine-protein kinase"/>
    <property type="match status" value="1"/>
</dbReference>
<dbReference type="Gene3D" id="3.30.200.20">
    <property type="entry name" value="Phosphorylase Kinase, domain 1"/>
    <property type="match status" value="1"/>
</dbReference>
<dbReference type="InterPro" id="IPR001480">
    <property type="entry name" value="Bulb-type_lectin_dom"/>
</dbReference>
<accession>A0AAV0JBH7</accession>
<dbReference type="Pfam" id="PF00954">
    <property type="entry name" value="S_locus_glycop"/>
    <property type="match status" value="1"/>
</dbReference>
<evidence type="ECO:0000256" key="14">
    <source>
        <dbReference type="PROSITE-ProRule" id="PRU10141"/>
    </source>
</evidence>
<feature type="domain" description="Protein kinase" evidence="16">
    <location>
        <begin position="534"/>
        <end position="806"/>
    </location>
</feature>
<sequence>MRNGARAKIFKGASRLALFLLFQGTSFALNDTIHANGSLKDGSLVISKGGKFALGFFSPGRSSNRYLGIWYHNKPGQAPVWVANRNNPINGTSGVLSSDGYGNLSLYSSLDQELPVWSANVSREKFAEGPCLARLLDSGNLVLVQGIINRMIVWQSFNHPTHTLLPGMKLGLDKETGLNRFITSWRSPDDPGIGDFSFKLNPNGVPQLFLYRGTTPHWRSGTVPNWRSMPWPWDIYHQFYNASFVNNEHGIHYSFLPSDPSMVMMWKIVSSGTILAVAWDEVDGQWKEFYSVTHRKCDVYGYCGAYGKCEPSSPFLSECVCLPGYEPRSPSKLLLGGSYGGCVRKRSKSSSFCEPGEGFVRVANVKVPDTSAAVWVDMGLDEVNCEHECRKNCSCSAYTTKSIVAKGTGCLTWNGELMDTVNFPAPDGEIYVRVDQIELGDQLIKEYSVYRDKHVSLCLPLLSILLLGLLTNILASYSAKTATDRRIRNLFHPGEDGSNYFQDSPVIKEITRSKIYPELPFFSLSTILAATNNFSPDNKLGQGGFGSVYKGKLNSGEEVAVKRSPKNAKGLEQFKSEFFLIAKLQHRNLVKLHGCCIEEQEQMLVYEYLPYKSLDSILFDQTTSPFLDWSKRFNIILGIARGILYLHQDSRCRIIHRDLKTSNVLLDAELNPKISDFGMARVLEGDLVEGKTRRIGGTYGYMSPEYLYLGKFSVKSDVFSFGVMLLEIVTGKKINGLYQDDSTLSLIGCVWELWNAERVVKIVDPSLEGSNGVLRCIHIGLLCVEEDPSDQPDMQAVVVMLNSETIPLPAPKRPAFVYAKSRVEETAAEWSRNEITFSDTLGR</sequence>
<dbReference type="CDD" id="cd00028">
    <property type="entry name" value="B_lectin"/>
    <property type="match status" value="1"/>
</dbReference>
<keyword evidence="9" id="KW-1015">Disulfide bond</keyword>
<dbReference type="GO" id="GO:0004674">
    <property type="term" value="F:protein serine/threonine kinase activity"/>
    <property type="evidence" value="ECO:0007669"/>
    <property type="project" value="UniProtKB-KW"/>
</dbReference>
<keyword evidence="2" id="KW-0472">Membrane</keyword>
<comment type="similarity">
    <text evidence="13">Belongs to the protein kinase superfamily. Ser/Thr protein kinase family.</text>
</comment>
<dbReference type="GO" id="GO:0005886">
    <property type="term" value="C:plasma membrane"/>
    <property type="evidence" value="ECO:0007669"/>
    <property type="project" value="UniProtKB-SubCell"/>
</dbReference>
<dbReference type="InterPro" id="IPR008271">
    <property type="entry name" value="Ser/Thr_kinase_AS"/>
</dbReference>
<dbReference type="PANTHER" id="PTHR27002">
    <property type="entry name" value="RECEPTOR-LIKE SERINE/THREONINE-PROTEIN KINASE SD1-8"/>
    <property type="match status" value="1"/>
</dbReference>
<dbReference type="FunFam" id="2.90.10.10:FF:000005">
    <property type="entry name" value="G-type lectin S-receptor-like serine/threonine-protein kinase"/>
    <property type="match status" value="1"/>
</dbReference>
<dbReference type="Pfam" id="PF01453">
    <property type="entry name" value="B_lectin"/>
    <property type="match status" value="1"/>
</dbReference>
<dbReference type="SUPFAM" id="SSF51110">
    <property type="entry name" value="alpha-D-mannose-specific plant lectins"/>
    <property type="match status" value="1"/>
</dbReference>
<evidence type="ECO:0000256" key="2">
    <source>
        <dbReference type="ARBA" id="ARBA00022475"/>
    </source>
</evidence>
<keyword evidence="3 13" id="KW-0723">Serine/threonine-protein kinase</keyword>
<dbReference type="InterPro" id="IPR024171">
    <property type="entry name" value="SRK-like_kinase"/>
</dbReference>
<dbReference type="SUPFAM" id="SSF56112">
    <property type="entry name" value="Protein kinase-like (PK-like)"/>
    <property type="match status" value="1"/>
</dbReference>
<comment type="subcellular location">
    <subcellularLocation>
        <location evidence="1">Cell membrane</location>
        <topology evidence="1">Single-pass type I membrane protein</topology>
    </subcellularLocation>
</comment>
<dbReference type="CDD" id="cd14066">
    <property type="entry name" value="STKc_IRAK"/>
    <property type="match status" value="1"/>
</dbReference>
<dbReference type="PROSITE" id="PS00108">
    <property type="entry name" value="PROTEIN_KINASE_ST"/>
    <property type="match status" value="1"/>
</dbReference>
<dbReference type="PROSITE" id="PS50927">
    <property type="entry name" value="BULB_LECTIN"/>
    <property type="match status" value="1"/>
</dbReference>
<dbReference type="InterPro" id="IPR000719">
    <property type="entry name" value="Prot_kinase_dom"/>
</dbReference>
<proteinExistence type="inferred from homology"/>
<dbReference type="InterPro" id="IPR011009">
    <property type="entry name" value="Kinase-like_dom_sf"/>
</dbReference>
<dbReference type="SMART" id="SM00220">
    <property type="entry name" value="S_TKc"/>
    <property type="match status" value="1"/>
</dbReference>
<dbReference type="Gene3D" id="2.90.10.10">
    <property type="entry name" value="Bulb-type lectin domain"/>
    <property type="match status" value="1"/>
</dbReference>
<keyword evidence="4 13" id="KW-0808">Transferase</keyword>
<dbReference type="Pfam" id="PF08276">
    <property type="entry name" value="PAN_2"/>
    <property type="match status" value="1"/>
</dbReference>
<comment type="catalytic activity">
    <reaction evidence="12 13">
        <text>L-seryl-[protein] + ATP = O-phospho-L-seryl-[protein] + ADP + H(+)</text>
        <dbReference type="Rhea" id="RHEA:17989"/>
        <dbReference type="Rhea" id="RHEA-COMP:9863"/>
        <dbReference type="Rhea" id="RHEA-COMP:11604"/>
        <dbReference type="ChEBI" id="CHEBI:15378"/>
        <dbReference type="ChEBI" id="CHEBI:29999"/>
        <dbReference type="ChEBI" id="CHEBI:30616"/>
        <dbReference type="ChEBI" id="CHEBI:83421"/>
        <dbReference type="ChEBI" id="CHEBI:456216"/>
        <dbReference type="EC" id="2.7.11.1"/>
    </reaction>
</comment>
<evidence type="ECO:0000259" key="18">
    <source>
        <dbReference type="PROSITE" id="PS50948"/>
    </source>
</evidence>
<comment type="catalytic activity">
    <reaction evidence="11 13">
        <text>L-threonyl-[protein] + ATP = O-phospho-L-threonyl-[protein] + ADP + H(+)</text>
        <dbReference type="Rhea" id="RHEA:46608"/>
        <dbReference type="Rhea" id="RHEA-COMP:11060"/>
        <dbReference type="Rhea" id="RHEA-COMP:11605"/>
        <dbReference type="ChEBI" id="CHEBI:15378"/>
        <dbReference type="ChEBI" id="CHEBI:30013"/>
        <dbReference type="ChEBI" id="CHEBI:30616"/>
        <dbReference type="ChEBI" id="CHEBI:61977"/>
        <dbReference type="ChEBI" id="CHEBI:456216"/>
        <dbReference type="EC" id="2.7.11.1"/>
    </reaction>
</comment>
<dbReference type="InterPro" id="IPR000858">
    <property type="entry name" value="S_locus_glycoprot_dom"/>
</dbReference>
<dbReference type="PROSITE" id="PS50948">
    <property type="entry name" value="PAN"/>
    <property type="match status" value="1"/>
</dbReference>
<keyword evidence="7 13" id="KW-0418">Kinase</keyword>
<keyword evidence="20" id="KW-1185">Reference proteome</keyword>
<feature type="domain" description="Bulb-type lectin" evidence="17">
    <location>
        <begin position="30"/>
        <end position="156"/>
    </location>
</feature>
<keyword evidence="5 15" id="KW-0732">Signal</keyword>
<feature type="domain" description="Apple" evidence="18">
    <location>
        <begin position="353"/>
        <end position="436"/>
    </location>
</feature>
<keyword evidence="6 13" id="KW-0547">Nucleotide-binding</keyword>
<dbReference type="GO" id="GO:0048544">
    <property type="term" value="P:recognition of pollen"/>
    <property type="evidence" value="ECO:0007669"/>
    <property type="project" value="InterPro"/>
</dbReference>
<dbReference type="SMART" id="SM00108">
    <property type="entry name" value="B_lectin"/>
    <property type="match status" value="1"/>
</dbReference>
<evidence type="ECO:0000256" key="13">
    <source>
        <dbReference type="PIRNR" id="PIRNR000641"/>
    </source>
</evidence>
<evidence type="ECO:0000256" key="1">
    <source>
        <dbReference type="ARBA" id="ARBA00004251"/>
    </source>
</evidence>
<dbReference type="InterPro" id="IPR003609">
    <property type="entry name" value="Pan_app"/>
</dbReference>
<comment type="caution">
    <text evidence="19">The sequence shown here is derived from an EMBL/GenBank/DDBJ whole genome shotgun (WGS) entry which is preliminary data.</text>
</comment>
<dbReference type="PIRSF" id="PIRSF000641">
    <property type="entry name" value="SRK"/>
    <property type="match status" value="1"/>
</dbReference>
<evidence type="ECO:0000256" key="11">
    <source>
        <dbReference type="ARBA" id="ARBA00047899"/>
    </source>
</evidence>
<feature type="signal peptide" evidence="15">
    <location>
        <begin position="1"/>
        <end position="28"/>
    </location>
</feature>
<dbReference type="InterPro" id="IPR001245">
    <property type="entry name" value="Ser-Thr/Tyr_kinase_cat_dom"/>
</dbReference>
<reference evidence="19" key="1">
    <citation type="submission" date="2022-08" db="EMBL/GenBank/DDBJ databases">
        <authorList>
            <person name="Gutierrez-Valencia J."/>
        </authorList>
    </citation>
    <scope>NUCLEOTIDE SEQUENCE</scope>
</reference>
<dbReference type="InterPro" id="IPR036426">
    <property type="entry name" value="Bulb-type_lectin_dom_sf"/>
</dbReference>
<dbReference type="InterPro" id="IPR017441">
    <property type="entry name" value="Protein_kinase_ATP_BS"/>
</dbReference>
<dbReference type="Gene3D" id="1.10.510.10">
    <property type="entry name" value="Transferase(Phosphotransferase) domain 1"/>
    <property type="match status" value="1"/>
</dbReference>
<evidence type="ECO:0000256" key="8">
    <source>
        <dbReference type="ARBA" id="ARBA00022840"/>
    </source>
</evidence>
<dbReference type="SMART" id="SM00473">
    <property type="entry name" value="PAN_AP"/>
    <property type="match status" value="1"/>
</dbReference>
<evidence type="ECO:0000256" key="10">
    <source>
        <dbReference type="ARBA" id="ARBA00023180"/>
    </source>
</evidence>
<evidence type="ECO:0000256" key="7">
    <source>
        <dbReference type="ARBA" id="ARBA00022777"/>
    </source>
</evidence>
<gene>
    <name evidence="19" type="ORF">LITE_LOCUS13518</name>
</gene>
<evidence type="ECO:0000256" key="4">
    <source>
        <dbReference type="ARBA" id="ARBA00022679"/>
    </source>
</evidence>
<keyword evidence="2" id="KW-1003">Cell membrane</keyword>
<keyword evidence="10" id="KW-0325">Glycoprotein</keyword>
<evidence type="ECO:0000256" key="6">
    <source>
        <dbReference type="ARBA" id="ARBA00022741"/>
    </source>
</evidence>
<evidence type="ECO:0000256" key="5">
    <source>
        <dbReference type="ARBA" id="ARBA00022729"/>
    </source>
</evidence>
<dbReference type="GO" id="GO:0005524">
    <property type="term" value="F:ATP binding"/>
    <property type="evidence" value="ECO:0007669"/>
    <property type="project" value="UniProtKB-UniRule"/>
</dbReference>
<evidence type="ECO:0000313" key="19">
    <source>
        <dbReference type="EMBL" id="CAI0407288.1"/>
    </source>
</evidence>
<evidence type="ECO:0000256" key="15">
    <source>
        <dbReference type="SAM" id="SignalP"/>
    </source>
</evidence>
<evidence type="ECO:0000256" key="9">
    <source>
        <dbReference type="ARBA" id="ARBA00023157"/>
    </source>
</evidence>
<feature type="binding site" evidence="14">
    <location>
        <position position="562"/>
    </location>
    <ligand>
        <name>ATP</name>
        <dbReference type="ChEBI" id="CHEBI:30616"/>
    </ligand>
</feature>
<evidence type="ECO:0000313" key="20">
    <source>
        <dbReference type="Proteomes" id="UP001154282"/>
    </source>
</evidence>
<protein>
    <recommendedName>
        <fullName evidence="13">Receptor-like serine/threonine-protein kinase</fullName>
        <ecNumber evidence="13">2.7.11.1</ecNumber>
    </recommendedName>
</protein>
<dbReference type="PROSITE" id="PS50011">
    <property type="entry name" value="PROTEIN_KINASE_DOM"/>
    <property type="match status" value="1"/>
</dbReference>
<dbReference type="EMBL" id="CAMGYJ010000004">
    <property type="protein sequence ID" value="CAI0407288.1"/>
    <property type="molecule type" value="Genomic_DNA"/>
</dbReference>
<evidence type="ECO:0000256" key="3">
    <source>
        <dbReference type="ARBA" id="ARBA00022527"/>
    </source>
</evidence>
<evidence type="ECO:0000256" key="12">
    <source>
        <dbReference type="ARBA" id="ARBA00048679"/>
    </source>
</evidence>
<dbReference type="Proteomes" id="UP001154282">
    <property type="component" value="Unassembled WGS sequence"/>
</dbReference>
<dbReference type="PANTHER" id="PTHR27002:SF839">
    <property type="entry name" value="NON-SPECIFIC SERINE_THREONINE PROTEIN KINASE"/>
    <property type="match status" value="1"/>
</dbReference>
<name>A0AAV0JBH7_9ROSI</name>
<dbReference type="CDD" id="cd01098">
    <property type="entry name" value="PAN_AP_plant"/>
    <property type="match status" value="1"/>
</dbReference>
<dbReference type="FunFam" id="3.30.200.20:FF:001238">
    <property type="entry name" value="Os08g0179000 protein"/>
    <property type="match status" value="1"/>
</dbReference>